<dbReference type="RefSeq" id="WP_379941020.1">
    <property type="nucleotide sequence ID" value="NZ_JBHTIB010000008.1"/>
</dbReference>
<proteinExistence type="predicted"/>
<name>A0ABW3BSX3_9FLAO</name>
<organism evidence="1 2">
    <name type="scientific">Mariniflexile aquimaris</name>
    <dbReference type="NCBI Taxonomy" id="881009"/>
    <lineage>
        <taxon>Bacteria</taxon>
        <taxon>Pseudomonadati</taxon>
        <taxon>Bacteroidota</taxon>
        <taxon>Flavobacteriia</taxon>
        <taxon>Flavobacteriales</taxon>
        <taxon>Flavobacteriaceae</taxon>
        <taxon>Mariniflexile</taxon>
    </lineage>
</organism>
<evidence type="ECO:0000313" key="2">
    <source>
        <dbReference type="Proteomes" id="UP001597011"/>
    </source>
</evidence>
<comment type="caution">
    <text evidence="1">The sequence shown here is derived from an EMBL/GenBank/DDBJ whole genome shotgun (WGS) entry which is preliminary data.</text>
</comment>
<dbReference type="Proteomes" id="UP001597011">
    <property type="component" value="Unassembled WGS sequence"/>
</dbReference>
<gene>
    <name evidence="1" type="ORF">ACFQ0I_07925</name>
</gene>
<dbReference type="InterPro" id="IPR032342">
    <property type="entry name" value="DUF4861"/>
</dbReference>
<dbReference type="PROSITE" id="PS51257">
    <property type="entry name" value="PROKAR_LIPOPROTEIN"/>
    <property type="match status" value="1"/>
</dbReference>
<sequence length="376" mass="43469">MKKILSIIVMLVLVTACKSQKNQFVSIKNNNDLNYADKIISLSYTKIKRAHPWITNNAFKIINSKTLQEVPYQLEYLGNENPQNVLIQLSVNNNEKIKLAFLKEKPTEVPPKTYGRFVPERADDFAWENDKIAFRTYGKALELTPKQNAYGIDVWVKRTDRMVINERYARGKYHEDHGDGMDYYHVGYTLGAGNCAPFVKDSLWYSKNYSRHEILDNGPLRTTFRLYFDTWKVDGHMVNATKTISLDAGSQLNKIEVSYNSETIKNLPIVIGVIKRDEVGLELFDTKNGILGYWEPTFEKYGTTGVGVVFPLQVDDMKLRKDQYLAHLNVPTNKTFTYYTGAAWDRAGVFTTSNDWFKYLENYKKQLNAEEFKISY</sequence>
<accession>A0ABW3BSX3</accession>
<keyword evidence="2" id="KW-1185">Reference proteome</keyword>
<dbReference type="Pfam" id="PF16153">
    <property type="entry name" value="DUF4861"/>
    <property type="match status" value="1"/>
</dbReference>
<reference evidence="2" key="1">
    <citation type="journal article" date="2019" name="Int. J. Syst. Evol. Microbiol.">
        <title>The Global Catalogue of Microorganisms (GCM) 10K type strain sequencing project: providing services to taxonomists for standard genome sequencing and annotation.</title>
        <authorList>
            <consortium name="The Broad Institute Genomics Platform"/>
            <consortium name="The Broad Institute Genome Sequencing Center for Infectious Disease"/>
            <person name="Wu L."/>
            <person name="Ma J."/>
        </authorList>
    </citation>
    <scope>NUCLEOTIDE SEQUENCE [LARGE SCALE GENOMIC DNA]</scope>
    <source>
        <strain evidence="2">CCUG 60529</strain>
    </source>
</reference>
<evidence type="ECO:0000313" key="1">
    <source>
        <dbReference type="EMBL" id="MFD0835685.1"/>
    </source>
</evidence>
<protein>
    <submittedName>
        <fullName evidence="1">DUF4861 family protein</fullName>
    </submittedName>
</protein>
<dbReference type="EMBL" id="JBHTIB010000008">
    <property type="protein sequence ID" value="MFD0835685.1"/>
    <property type="molecule type" value="Genomic_DNA"/>
</dbReference>